<dbReference type="Pfam" id="PF13041">
    <property type="entry name" value="PPR_2"/>
    <property type="match status" value="5"/>
</dbReference>
<dbReference type="FunFam" id="1.25.40.10:FF:000031">
    <property type="entry name" value="Pentatricopeptide repeat-containing protein mitochondrial"/>
    <property type="match status" value="2"/>
</dbReference>
<dbReference type="FunFam" id="1.25.40.10:FF:000158">
    <property type="entry name" value="pentatricopeptide repeat-containing protein At2g33680"/>
    <property type="match status" value="1"/>
</dbReference>
<comment type="caution">
    <text evidence="3">The sequence shown here is derived from an EMBL/GenBank/DDBJ whole genome shotgun (WGS) entry which is preliminary data.</text>
</comment>
<dbReference type="InterPro" id="IPR011990">
    <property type="entry name" value="TPR-like_helical_dom_sf"/>
</dbReference>
<feature type="repeat" description="PPR" evidence="2">
    <location>
        <begin position="426"/>
        <end position="460"/>
    </location>
</feature>
<dbReference type="PROSITE" id="PS51375">
    <property type="entry name" value="PPR"/>
    <property type="match status" value="6"/>
</dbReference>
<dbReference type="NCBIfam" id="TIGR00756">
    <property type="entry name" value="PPR"/>
    <property type="match status" value="6"/>
</dbReference>
<dbReference type="AlphaFoldDB" id="A0A9D4U5R3"/>
<proteinExistence type="predicted"/>
<dbReference type="SUPFAM" id="SSF48452">
    <property type="entry name" value="TPR-like"/>
    <property type="match status" value="1"/>
</dbReference>
<dbReference type="PANTHER" id="PTHR24015:SF548">
    <property type="entry name" value="OS08G0340900 PROTEIN"/>
    <property type="match status" value="1"/>
</dbReference>
<dbReference type="Proteomes" id="UP000886520">
    <property type="component" value="Chromosome 24"/>
</dbReference>
<dbReference type="Pfam" id="PF20431">
    <property type="entry name" value="E_motif"/>
    <property type="match status" value="1"/>
</dbReference>
<feature type="repeat" description="PPR" evidence="2">
    <location>
        <begin position="527"/>
        <end position="561"/>
    </location>
</feature>
<accession>A0A9D4U5R3</accession>
<dbReference type="FunFam" id="1.25.40.10:FF:000381">
    <property type="entry name" value="Pentatricopeptide repeat-containing protein"/>
    <property type="match status" value="1"/>
</dbReference>
<protein>
    <recommendedName>
        <fullName evidence="5">Pentatricopeptide repeat-containing protein</fullName>
    </recommendedName>
</protein>
<dbReference type="OrthoDB" id="185373at2759"/>
<dbReference type="InterPro" id="IPR002885">
    <property type="entry name" value="PPR_rpt"/>
</dbReference>
<keyword evidence="1" id="KW-0677">Repeat</keyword>
<keyword evidence="4" id="KW-1185">Reference proteome</keyword>
<dbReference type="GO" id="GO:0048731">
    <property type="term" value="P:system development"/>
    <property type="evidence" value="ECO:0007669"/>
    <property type="project" value="UniProtKB-ARBA"/>
</dbReference>
<dbReference type="PANTHER" id="PTHR24015">
    <property type="entry name" value="OS07G0578800 PROTEIN-RELATED"/>
    <property type="match status" value="1"/>
</dbReference>
<dbReference type="InterPro" id="IPR046848">
    <property type="entry name" value="E_motif"/>
</dbReference>
<organism evidence="3 4">
    <name type="scientific">Adiantum capillus-veneris</name>
    <name type="common">Maidenhair fern</name>
    <dbReference type="NCBI Taxonomy" id="13818"/>
    <lineage>
        <taxon>Eukaryota</taxon>
        <taxon>Viridiplantae</taxon>
        <taxon>Streptophyta</taxon>
        <taxon>Embryophyta</taxon>
        <taxon>Tracheophyta</taxon>
        <taxon>Polypodiopsida</taxon>
        <taxon>Polypodiidae</taxon>
        <taxon>Polypodiales</taxon>
        <taxon>Pteridineae</taxon>
        <taxon>Pteridaceae</taxon>
        <taxon>Vittarioideae</taxon>
        <taxon>Adiantum</taxon>
    </lineage>
</organism>
<dbReference type="EMBL" id="JABFUD020000024">
    <property type="protein sequence ID" value="KAI5060751.1"/>
    <property type="molecule type" value="Genomic_DNA"/>
</dbReference>
<evidence type="ECO:0000256" key="2">
    <source>
        <dbReference type="PROSITE-ProRule" id="PRU00708"/>
    </source>
</evidence>
<evidence type="ECO:0008006" key="5">
    <source>
        <dbReference type="Google" id="ProtNLM"/>
    </source>
</evidence>
<feature type="repeat" description="PPR" evidence="2">
    <location>
        <begin position="126"/>
        <end position="160"/>
    </location>
</feature>
<evidence type="ECO:0000313" key="4">
    <source>
        <dbReference type="Proteomes" id="UP000886520"/>
    </source>
</evidence>
<reference evidence="3" key="1">
    <citation type="submission" date="2021-01" db="EMBL/GenBank/DDBJ databases">
        <title>Adiantum capillus-veneris genome.</title>
        <authorList>
            <person name="Fang Y."/>
            <person name="Liao Q."/>
        </authorList>
    </citation>
    <scope>NUCLEOTIDE SEQUENCE</scope>
    <source>
        <strain evidence="3">H3</strain>
        <tissue evidence="3">Leaf</tissue>
    </source>
</reference>
<feature type="repeat" description="PPR" evidence="2">
    <location>
        <begin position="193"/>
        <end position="223"/>
    </location>
</feature>
<name>A0A9D4U5R3_ADICA</name>
<dbReference type="InterPro" id="IPR046960">
    <property type="entry name" value="PPR_At4g14850-like_plant"/>
</dbReference>
<dbReference type="Pfam" id="PF01535">
    <property type="entry name" value="PPR"/>
    <property type="match status" value="3"/>
</dbReference>
<dbReference type="GO" id="GO:0003723">
    <property type="term" value="F:RNA binding"/>
    <property type="evidence" value="ECO:0007669"/>
    <property type="project" value="InterPro"/>
</dbReference>
<feature type="repeat" description="PPR" evidence="2">
    <location>
        <begin position="325"/>
        <end position="359"/>
    </location>
</feature>
<evidence type="ECO:0000313" key="3">
    <source>
        <dbReference type="EMBL" id="KAI5060751.1"/>
    </source>
</evidence>
<gene>
    <name evidence="3" type="ORF">GOP47_0025171</name>
</gene>
<dbReference type="Gene3D" id="1.25.40.10">
    <property type="entry name" value="Tetratricopeptide repeat domain"/>
    <property type="match status" value="5"/>
</dbReference>
<feature type="repeat" description="PPR" evidence="2">
    <location>
        <begin position="224"/>
        <end position="258"/>
    </location>
</feature>
<evidence type="ECO:0000256" key="1">
    <source>
        <dbReference type="ARBA" id="ARBA00022737"/>
    </source>
</evidence>
<dbReference type="GO" id="GO:0009451">
    <property type="term" value="P:RNA modification"/>
    <property type="evidence" value="ECO:0007669"/>
    <property type="project" value="InterPro"/>
</dbReference>
<sequence>MVIALARSQDRILRKGLRSFSKSTLNDVNTLLCDAFSSASGLPPLPVASSNNLEEFTGVASIMHVFQDTFFENCCRVKDALYVHHLSLCGSLDVPTSALNEKLFIAYRRLGYFEDAVYFCSTVKPNIFQWNGLISGCLKNGSAIPAFQLFQTMKLEEILPDGVTFVLLLKACSSLDEGRLLHFQAIEYISDLNVFVMSTLVDIYAKQGSIADAYHVFETMQERTLVTWSVMIAGFAEAGQNEQALNTYQKMQNAKFQPNEITFINILRACTCALYLDITRKIHSDVIEGGYGAYLVVANALIDAYAKCRSLEDAYHVFTGMRGRNVVSWTSLIQGYAHHGHIENTLKLFWQMEKHGVNPNAVTLASILKLCATNELLSCGEQIHNYILMESKENVVFVQNCLLDMYIKWGRMKAAQCVFDKMSQHDVISFSTLINGYAQYEQSHKAFTTFKRMMQDGVEPNEVTYVGLLQACSAAGHMEKGRMIHDHIIRGSLETHLVIGNALMDMYSKLGNVKAAHGVFNKMSKRDLVSWNSLLAAYCQHGHTIEAFELFRKMTEETLEPDHFTFLSLLSVCSYSGLLAEGRRYFEIMTKEYKIKPNAEHCACMVDLLGRAGCVHEALEMINKSTVDSVMVWNVLLGACKISGDVEIAEIATKNILKLDPKNTAACVLLSNIYAAARKGGKGLEGDRKEDYQLLV</sequence>